<dbReference type="Proteomes" id="UP000331127">
    <property type="component" value="Unassembled WGS sequence"/>
</dbReference>
<evidence type="ECO:0000313" key="2">
    <source>
        <dbReference type="EMBL" id="GES12316.1"/>
    </source>
</evidence>
<dbReference type="AlphaFoldDB" id="A0A5M3WV14"/>
<evidence type="ECO:0000313" key="3">
    <source>
        <dbReference type="Proteomes" id="UP000331127"/>
    </source>
</evidence>
<name>A0A5M3WV14_9ACTN</name>
<dbReference type="SUPFAM" id="SSF47823">
    <property type="entry name" value="lambda integrase-like, N-terminal domain"/>
    <property type="match status" value="1"/>
</dbReference>
<dbReference type="GO" id="GO:0015074">
    <property type="term" value="P:DNA integration"/>
    <property type="evidence" value="ECO:0007669"/>
    <property type="project" value="InterPro"/>
</dbReference>
<feature type="domain" description="Integrase SAM-like N-terminal" evidence="1">
    <location>
        <begin position="48"/>
        <end position="107"/>
    </location>
</feature>
<keyword evidence="3" id="KW-1185">Reference proteome</keyword>
<protein>
    <recommendedName>
        <fullName evidence="1">Integrase SAM-like N-terminal domain-containing protein</fullName>
    </recommendedName>
</protein>
<accession>A0A5M3WV14</accession>
<dbReference type="InterPro" id="IPR004107">
    <property type="entry name" value="Integrase_SAM-like_N"/>
</dbReference>
<proteinExistence type="predicted"/>
<dbReference type="EMBL" id="BLAE01000035">
    <property type="protein sequence ID" value="GES12316.1"/>
    <property type="molecule type" value="Genomic_DNA"/>
</dbReference>
<dbReference type="Pfam" id="PF02899">
    <property type="entry name" value="Phage_int_SAM_1"/>
    <property type="match status" value="1"/>
</dbReference>
<organism evidence="2 3">
    <name type="scientific">Acrocarpospora macrocephala</name>
    <dbReference type="NCBI Taxonomy" id="150177"/>
    <lineage>
        <taxon>Bacteria</taxon>
        <taxon>Bacillati</taxon>
        <taxon>Actinomycetota</taxon>
        <taxon>Actinomycetes</taxon>
        <taxon>Streptosporangiales</taxon>
        <taxon>Streptosporangiaceae</taxon>
        <taxon>Acrocarpospora</taxon>
    </lineage>
</organism>
<gene>
    <name evidence="2" type="ORF">Amac_059130</name>
</gene>
<sequence length="124" mass="13736">MFVYKTSLKRAVGTPCVLGGEAAVLSRVDGKDGTPFVLSADGSYDVELNRFLRELPGWGVHAPNSINAYAHDLAVFGRFLDQHRGGRTLREAGQEDLLAFLGVRRRTDRGRMLQSPPGSHRRDR</sequence>
<comment type="caution">
    <text evidence="2">The sequence shown here is derived from an EMBL/GenBank/DDBJ whole genome shotgun (WGS) entry which is preliminary data.</text>
</comment>
<evidence type="ECO:0000259" key="1">
    <source>
        <dbReference type="Pfam" id="PF02899"/>
    </source>
</evidence>
<dbReference type="GO" id="GO:0003677">
    <property type="term" value="F:DNA binding"/>
    <property type="evidence" value="ECO:0007669"/>
    <property type="project" value="InterPro"/>
</dbReference>
<reference evidence="2 3" key="1">
    <citation type="submission" date="2019-10" db="EMBL/GenBank/DDBJ databases">
        <title>Whole genome shotgun sequence of Acrocarpospora macrocephala NBRC 16266.</title>
        <authorList>
            <person name="Ichikawa N."/>
            <person name="Kimura A."/>
            <person name="Kitahashi Y."/>
            <person name="Komaki H."/>
            <person name="Oguchi A."/>
        </authorList>
    </citation>
    <scope>NUCLEOTIDE SEQUENCE [LARGE SCALE GENOMIC DNA]</scope>
    <source>
        <strain evidence="2 3">NBRC 16266</strain>
    </source>
</reference>